<dbReference type="Proteomes" id="UP001159427">
    <property type="component" value="Unassembled WGS sequence"/>
</dbReference>
<gene>
    <name evidence="1" type="ORF">PEVE_00012128</name>
</gene>
<evidence type="ECO:0000313" key="2">
    <source>
        <dbReference type="Proteomes" id="UP001159427"/>
    </source>
</evidence>
<accession>A0ABN8M272</accession>
<proteinExistence type="predicted"/>
<comment type="caution">
    <text evidence="1">The sequence shown here is derived from an EMBL/GenBank/DDBJ whole genome shotgun (WGS) entry which is preliminary data.</text>
</comment>
<protein>
    <submittedName>
        <fullName evidence="1">Uncharacterized protein</fullName>
    </submittedName>
</protein>
<keyword evidence="2" id="KW-1185">Reference proteome</keyword>
<name>A0ABN8M272_9CNID</name>
<reference evidence="1 2" key="1">
    <citation type="submission" date="2022-05" db="EMBL/GenBank/DDBJ databases">
        <authorList>
            <consortium name="Genoscope - CEA"/>
            <person name="William W."/>
        </authorList>
    </citation>
    <scope>NUCLEOTIDE SEQUENCE [LARGE SCALE GENOMIC DNA]</scope>
</reference>
<dbReference type="EMBL" id="CALNXI010000189">
    <property type="protein sequence ID" value="CAH3021627.1"/>
    <property type="molecule type" value="Genomic_DNA"/>
</dbReference>
<sequence>MNTIQARFKQHYTQWNDAQVATFVHSYVKKSLTNHINYGAEVNDERTKEAYWICLAFLIYDDLKKKNPTSVQDNQTLSSNLDFAFTDLSQYESRGYWLWHDLLDILDLLAPYEQDWLDYPQQERERIERAILHLNEFCKTCWYWLGLLINRIDKVDRF</sequence>
<organism evidence="1 2">
    <name type="scientific">Porites evermanni</name>
    <dbReference type="NCBI Taxonomy" id="104178"/>
    <lineage>
        <taxon>Eukaryota</taxon>
        <taxon>Metazoa</taxon>
        <taxon>Cnidaria</taxon>
        <taxon>Anthozoa</taxon>
        <taxon>Hexacorallia</taxon>
        <taxon>Scleractinia</taxon>
        <taxon>Fungiina</taxon>
        <taxon>Poritidae</taxon>
        <taxon>Porites</taxon>
    </lineage>
</organism>
<evidence type="ECO:0000313" key="1">
    <source>
        <dbReference type="EMBL" id="CAH3021627.1"/>
    </source>
</evidence>